<dbReference type="GO" id="GO:0003676">
    <property type="term" value="F:nucleic acid binding"/>
    <property type="evidence" value="ECO:0007669"/>
    <property type="project" value="InterPro"/>
</dbReference>
<dbReference type="InterPro" id="IPR036397">
    <property type="entry name" value="RNaseH_sf"/>
</dbReference>
<dbReference type="PANTHER" id="PTHR47074:SF11">
    <property type="entry name" value="REVERSE TRANSCRIPTASE-LIKE PROTEIN"/>
    <property type="match status" value="1"/>
</dbReference>
<sequence length="388" mass="44066">MNEDCRSWDFNLLRRHCTMEETEAISRIHIGPEGTDDKWAWKFTPDGSFSVRSAYHGIQMHRREQSNHLQHHDLNMPASEDNWKWLWSLKLPPKIRFFMWRGILNALATCLNLFKRRCSPSPRCQLCNAEEESLIHCLFLCPHALTTWEKVIPSLTSPQNFSQWIFSMRDQDSHLSIRQKIFCAWNIWKARNECIFRGVVISPTATSICAFRDAAEPHYSPPISPSPQPGVIPSQSCPPPINLRRINCDGSFDSVSQEAAFGVVITNSEGQMCDGKAGKILCSSPIEAEALAILAACQVAADDHVPSTILSDSKVLVDAVHSDPSLWPWRCFASLTSITKILRCSPWIHLSFTGRQNNKKADWVARNCRMNSLHPDWLFVLIVLSDLL</sequence>
<dbReference type="InterPro" id="IPR052929">
    <property type="entry name" value="RNase_H-like_EbsB-rel"/>
</dbReference>
<dbReference type="SUPFAM" id="SSF53098">
    <property type="entry name" value="Ribonuclease H-like"/>
    <property type="match status" value="1"/>
</dbReference>
<dbReference type="EMBL" id="OZ034821">
    <property type="protein sequence ID" value="CAL1404877.1"/>
    <property type="molecule type" value="Genomic_DNA"/>
</dbReference>
<name>A0AAV2G3X1_9ROSI</name>
<dbReference type="Pfam" id="PF13456">
    <property type="entry name" value="RVT_3"/>
    <property type="match status" value="1"/>
</dbReference>
<keyword evidence="4" id="KW-1185">Reference proteome</keyword>
<dbReference type="InterPro" id="IPR012337">
    <property type="entry name" value="RNaseH-like_sf"/>
</dbReference>
<evidence type="ECO:0008006" key="5">
    <source>
        <dbReference type="Google" id="ProtNLM"/>
    </source>
</evidence>
<evidence type="ECO:0000259" key="1">
    <source>
        <dbReference type="Pfam" id="PF13456"/>
    </source>
</evidence>
<evidence type="ECO:0000259" key="2">
    <source>
        <dbReference type="Pfam" id="PF13966"/>
    </source>
</evidence>
<dbReference type="InterPro" id="IPR044730">
    <property type="entry name" value="RNase_H-like_dom_plant"/>
</dbReference>
<gene>
    <name evidence="3" type="ORF">LTRI10_LOCUS44696</name>
</gene>
<dbReference type="CDD" id="cd06222">
    <property type="entry name" value="RNase_H_like"/>
    <property type="match status" value="1"/>
</dbReference>
<dbReference type="PANTHER" id="PTHR47074">
    <property type="entry name" value="BNAC02G40300D PROTEIN"/>
    <property type="match status" value="1"/>
</dbReference>
<feature type="domain" description="Reverse transcriptase zinc-binding" evidence="2">
    <location>
        <begin position="49"/>
        <end position="148"/>
    </location>
</feature>
<dbReference type="Proteomes" id="UP001497516">
    <property type="component" value="Chromosome 8"/>
</dbReference>
<dbReference type="GO" id="GO:0004523">
    <property type="term" value="F:RNA-DNA hybrid ribonuclease activity"/>
    <property type="evidence" value="ECO:0007669"/>
    <property type="project" value="InterPro"/>
</dbReference>
<dbReference type="InterPro" id="IPR026960">
    <property type="entry name" value="RVT-Znf"/>
</dbReference>
<accession>A0AAV2G3X1</accession>
<evidence type="ECO:0000313" key="4">
    <source>
        <dbReference type="Proteomes" id="UP001497516"/>
    </source>
</evidence>
<dbReference type="Gene3D" id="3.30.420.10">
    <property type="entry name" value="Ribonuclease H-like superfamily/Ribonuclease H"/>
    <property type="match status" value="1"/>
</dbReference>
<evidence type="ECO:0000313" key="3">
    <source>
        <dbReference type="EMBL" id="CAL1404877.1"/>
    </source>
</evidence>
<dbReference type="Pfam" id="PF13966">
    <property type="entry name" value="zf-RVT"/>
    <property type="match status" value="1"/>
</dbReference>
<reference evidence="3 4" key="1">
    <citation type="submission" date="2024-04" db="EMBL/GenBank/DDBJ databases">
        <authorList>
            <person name="Fracassetti M."/>
        </authorList>
    </citation>
    <scope>NUCLEOTIDE SEQUENCE [LARGE SCALE GENOMIC DNA]</scope>
</reference>
<dbReference type="InterPro" id="IPR002156">
    <property type="entry name" value="RNaseH_domain"/>
</dbReference>
<feature type="domain" description="RNase H type-1" evidence="1">
    <location>
        <begin position="247"/>
        <end position="368"/>
    </location>
</feature>
<dbReference type="AlphaFoldDB" id="A0AAV2G3X1"/>
<organism evidence="3 4">
    <name type="scientific">Linum trigynum</name>
    <dbReference type="NCBI Taxonomy" id="586398"/>
    <lineage>
        <taxon>Eukaryota</taxon>
        <taxon>Viridiplantae</taxon>
        <taxon>Streptophyta</taxon>
        <taxon>Embryophyta</taxon>
        <taxon>Tracheophyta</taxon>
        <taxon>Spermatophyta</taxon>
        <taxon>Magnoliopsida</taxon>
        <taxon>eudicotyledons</taxon>
        <taxon>Gunneridae</taxon>
        <taxon>Pentapetalae</taxon>
        <taxon>rosids</taxon>
        <taxon>fabids</taxon>
        <taxon>Malpighiales</taxon>
        <taxon>Linaceae</taxon>
        <taxon>Linum</taxon>
    </lineage>
</organism>
<proteinExistence type="predicted"/>
<protein>
    <recommendedName>
        <fullName evidence="5">Reverse transcriptase zinc-binding domain</fullName>
    </recommendedName>
</protein>